<dbReference type="OrthoDB" id="2299925at2"/>
<dbReference type="Pfam" id="PF10779">
    <property type="entry name" value="XhlA"/>
    <property type="match status" value="1"/>
</dbReference>
<dbReference type="InterPro" id="IPR019715">
    <property type="entry name" value="Haemolysin_XhlA"/>
</dbReference>
<keyword evidence="1" id="KW-0812">Transmembrane</keyword>
<dbReference type="Proteomes" id="UP000051451">
    <property type="component" value="Unassembled WGS sequence"/>
</dbReference>
<comment type="caution">
    <text evidence="2">The sequence shown here is derived from an EMBL/GenBank/DDBJ whole genome shotgun (WGS) entry which is preliminary data.</text>
</comment>
<dbReference type="RefSeq" id="WP_057871067.1">
    <property type="nucleotide sequence ID" value="NZ_AZGB01000009.1"/>
</dbReference>
<reference evidence="2 3" key="1">
    <citation type="journal article" date="2015" name="Genome Announc.">
        <title>Expanding the biotechnology potential of lactobacilli through comparative genomics of 213 strains and associated genera.</title>
        <authorList>
            <person name="Sun Z."/>
            <person name="Harris H.M."/>
            <person name="McCann A."/>
            <person name="Guo C."/>
            <person name="Argimon S."/>
            <person name="Zhang W."/>
            <person name="Yang X."/>
            <person name="Jeffery I.B."/>
            <person name="Cooney J.C."/>
            <person name="Kagawa T.F."/>
            <person name="Liu W."/>
            <person name="Song Y."/>
            <person name="Salvetti E."/>
            <person name="Wrobel A."/>
            <person name="Rasinkangas P."/>
            <person name="Parkhill J."/>
            <person name="Rea M.C."/>
            <person name="O'Sullivan O."/>
            <person name="Ritari J."/>
            <person name="Douillard F.P."/>
            <person name="Paul Ross R."/>
            <person name="Yang R."/>
            <person name="Briner A.E."/>
            <person name="Felis G.E."/>
            <person name="de Vos W.M."/>
            <person name="Barrangou R."/>
            <person name="Klaenhammer T.R."/>
            <person name="Caufield P.W."/>
            <person name="Cui Y."/>
            <person name="Zhang H."/>
            <person name="O'Toole P.W."/>
        </authorList>
    </citation>
    <scope>NUCLEOTIDE SEQUENCE [LARGE SCALE GENOMIC DNA]</scope>
    <source>
        <strain evidence="2 3">DSM 18630</strain>
    </source>
</reference>
<keyword evidence="1" id="KW-0472">Membrane</keyword>
<dbReference type="PATRIC" id="fig|1423750.3.peg.272"/>
<organism evidence="2 3">
    <name type="scientific">Liquorilactobacillus ghanensis DSM 18630</name>
    <dbReference type="NCBI Taxonomy" id="1423750"/>
    <lineage>
        <taxon>Bacteria</taxon>
        <taxon>Bacillati</taxon>
        <taxon>Bacillota</taxon>
        <taxon>Bacilli</taxon>
        <taxon>Lactobacillales</taxon>
        <taxon>Lactobacillaceae</taxon>
        <taxon>Liquorilactobacillus</taxon>
    </lineage>
</organism>
<feature type="transmembrane region" description="Helical" evidence="1">
    <location>
        <begin position="62"/>
        <end position="80"/>
    </location>
</feature>
<evidence type="ECO:0000256" key="1">
    <source>
        <dbReference type="SAM" id="Phobius"/>
    </source>
</evidence>
<accession>A0A0R1VNJ3</accession>
<gene>
    <name evidence="2" type="ORF">FC89_GL000266</name>
</gene>
<evidence type="ECO:0000313" key="2">
    <source>
        <dbReference type="EMBL" id="KRM06957.1"/>
    </source>
</evidence>
<sequence length="88" mass="10308">MDDKEKDDVNVIQLLMDIQQRLAKVEANTSGINDTSRKAEKAYQLSKQNEEDIKELKQNSQWWSRTMWVAIILPLALFLIEQLLPHIK</sequence>
<keyword evidence="3" id="KW-1185">Reference proteome</keyword>
<protein>
    <recommendedName>
        <fullName evidence="4">Holin</fullName>
    </recommendedName>
</protein>
<name>A0A0R1VNJ3_9LACO</name>
<dbReference type="GeneID" id="98318326"/>
<dbReference type="EMBL" id="AZGB01000009">
    <property type="protein sequence ID" value="KRM06957.1"/>
    <property type="molecule type" value="Genomic_DNA"/>
</dbReference>
<keyword evidence="1" id="KW-1133">Transmembrane helix</keyword>
<evidence type="ECO:0000313" key="3">
    <source>
        <dbReference type="Proteomes" id="UP000051451"/>
    </source>
</evidence>
<evidence type="ECO:0008006" key="4">
    <source>
        <dbReference type="Google" id="ProtNLM"/>
    </source>
</evidence>
<dbReference type="AlphaFoldDB" id="A0A0R1VNJ3"/>
<proteinExistence type="predicted"/>
<dbReference type="STRING" id="1423750.FC89_GL000266"/>